<dbReference type="InterPro" id="IPR030664">
    <property type="entry name" value="SdhA/FrdA/AprA"/>
</dbReference>
<dbReference type="GO" id="GO:0008177">
    <property type="term" value="F:succinate dehydrogenase (quinone) activity"/>
    <property type="evidence" value="ECO:0007669"/>
    <property type="project" value="TreeGrafter"/>
</dbReference>
<dbReference type="Gene3D" id="3.90.700.10">
    <property type="entry name" value="Succinate dehydrogenase/fumarate reductase flavoprotein, catalytic domain"/>
    <property type="match status" value="1"/>
</dbReference>
<dbReference type="Proteomes" id="UP000243459">
    <property type="component" value="Chromosome 3"/>
</dbReference>
<feature type="non-terminal residue" evidence="6">
    <location>
        <position position="1"/>
    </location>
</feature>
<dbReference type="InterPro" id="IPR003953">
    <property type="entry name" value="FAD-dep_OxRdtase_2_FAD-bd"/>
</dbReference>
<name>A0A5P1F7Z2_ASPOF</name>
<dbReference type="SUPFAM" id="SSF56425">
    <property type="entry name" value="Succinate dehydrogenase/fumarate reductase flavoprotein, catalytic domain"/>
    <property type="match status" value="1"/>
</dbReference>
<protein>
    <recommendedName>
        <fullName evidence="5">FAD-dependent oxidoreductase 2 FAD-binding domain-containing protein</fullName>
    </recommendedName>
</protein>
<evidence type="ECO:0000256" key="4">
    <source>
        <dbReference type="SAM" id="SignalP"/>
    </source>
</evidence>
<keyword evidence="4" id="KW-0732">Signal</keyword>
<dbReference type="GO" id="GO:0050660">
    <property type="term" value="F:flavin adenine dinucleotide binding"/>
    <property type="evidence" value="ECO:0007669"/>
    <property type="project" value="TreeGrafter"/>
</dbReference>
<keyword evidence="1" id="KW-0285">Flavoprotein</keyword>
<dbReference type="PANTHER" id="PTHR11632:SF51">
    <property type="entry name" value="SUCCINATE DEHYDROGENASE [UBIQUINONE] FLAVOPROTEIN SUBUNIT, MITOCHONDRIAL"/>
    <property type="match status" value="1"/>
</dbReference>
<dbReference type="GO" id="GO:0009055">
    <property type="term" value="F:electron transfer activity"/>
    <property type="evidence" value="ECO:0007669"/>
    <property type="project" value="TreeGrafter"/>
</dbReference>
<evidence type="ECO:0000256" key="3">
    <source>
        <dbReference type="PIRSR" id="PIRSR630664-50"/>
    </source>
</evidence>
<organism evidence="6 7">
    <name type="scientific">Asparagus officinalis</name>
    <name type="common">Garden asparagus</name>
    <dbReference type="NCBI Taxonomy" id="4686"/>
    <lineage>
        <taxon>Eukaryota</taxon>
        <taxon>Viridiplantae</taxon>
        <taxon>Streptophyta</taxon>
        <taxon>Embryophyta</taxon>
        <taxon>Tracheophyta</taxon>
        <taxon>Spermatophyta</taxon>
        <taxon>Magnoliopsida</taxon>
        <taxon>Liliopsida</taxon>
        <taxon>Asparagales</taxon>
        <taxon>Asparagaceae</taxon>
        <taxon>Asparagoideae</taxon>
        <taxon>Asparagus</taxon>
    </lineage>
</organism>
<dbReference type="PANTHER" id="PTHR11632">
    <property type="entry name" value="SUCCINATE DEHYDROGENASE 2 FLAVOPROTEIN SUBUNIT"/>
    <property type="match status" value="1"/>
</dbReference>
<feature type="chain" id="PRO_5024309528" description="FAD-dependent oxidoreductase 2 FAD-binding domain-containing protein" evidence="4">
    <location>
        <begin position="24"/>
        <end position="222"/>
    </location>
</feature>
<accession>A0A5P1F7Z2</accession>
<keyword evidence="7" id="KW-1185">Reference proteome</keyword>
<feature type="domain" description="FAD-dependent oxidoreductase 2 FAD-binding" evidence="5">
    <location>
        <begin position="123"/>
        <end position="221"/>
    </location>
</feature>
<dbReference type="GO" id="GO:0006121">
    <property type="term" value="P:mitochondrial electron transport, succinate to ubiquinone"/>
    <property type="evidence" value="ECO:0007669"/>
    <property type="project" value="TreeGrafter"/>
</dbReference>
<feature type="signal peptide" evidence="4">
    <location>
        <begin position="1"/>
        <end position="23"/>
    </location>
</feature>
<gene>
    <name evidence="6" type="ORF">A4U43_C03F6960</name>
</gene>
<evidence type="ECO:0000313" key="6">
    <source>
        <dbReference type="EMBL" id="ONK74495.1"/>
    </source>
</evidence>
<sequence length="222" mass="24655">LGIILLTLFWIILTLELVVLGSGRRLGIGARVGINAALGNMTEDDWRWCMSDTVKGSDRLGGQAYCCASAADQTSHALLHTLYRQVMKYNTQFFVVLPRGDCTQYGGRDTSSLPCCINNFGHRDLEFVQFHRTGIYGARCLITEVGPQGKGGILRNSEGENFMEHYALTAKDLASRDVVSRSKTMEIREGHGVVGLLKDHIYLHRNHLPSEVLKERLPGCNC</sequence>
<dbReference type="EMBL" id="CM007383">
    <property type="protein sequence ID" value="ONK74495.1"/>
    <property type="molecule type" value="Genomic_DNA"/>
</dbReference>
<dbReference type="InterPro" id="IPR027477">
    <property type="entry name" value="Succ_DH/fumarate_Rdtase_cat_sf"/>
</dbReference>
<dbReference type="Pfam" id="PF00890">
    <property type="entry name" value="FAD_binding_2"/>
    <property type="match status" value="1"/>
</dbReference>
<evidence type="ECO:0000313" key="7">
    <source>
        <dbReference type="Proteomes" id="UP000243459"/>
    </source>
</evidence>
<dbReference type="GO" id="GO:0005739">
    <property type="term" value="C:mitochondrion"/>
    <property type="evidence" value="ECO:0007669"/>
    <property type="project" value="GOC"/>
</dbReference>
<keyword evidence="2" id="KW-0560">Oxidoreductase</keyword>
<feature type="active site" description="Proton acceptor" evidence="3">
    <location>
        <position position="176"/>
    </location>
</feature>
<dbReference type="AlphaFoldDB" id="A0A5P1F7Z2"/>
<proteinExistence type="predicted"/>
<evidence type="ECO:0000259" key="5">
    <source>
        <dbReference type="Pfam" id="PF00890"/>
    </source>
</evidence>
<evidence type="ECO:0000256" key="2">
    <source>
        <dbReference type="ARBA" id="ARBA00023002"/>
    </source>
</evidence>
<reference evidence="7" key="1">
    <citation type="journal article" date="2017" name="Nat. Commun.">
        <title>The asparagus genome sheds light on the origin and evolution of a young Y chromosome.</title>
        <authorList>
            <person name="Harkess A."/>
            <person name="Zhou J."/>
            <person name="Xu C."/>
            <person name="Bowers J.E."/>
            <person name="Van der Hulst R."/>
            <person name="Ayyampalayam S."/>
            <person name="Mercati F."/>
            <person name="Riccardi P."/>
            <person name="McKain M.R."/>
            <person name="Kakrana A."/>
            <person name="Tang H."/>
            <person name="Ray J."/>
            <person name="Groenendijk J."/>
            <person name="Arikit S."/>
            <person name="Mathioni S.M."/>
            <person name="Nakano M."/>
            <person name="Shan H."/>
            <person name="Telgmann-Rauber A."/>
            <person name="Kanno A."/>
            <person name="Yue Z."/>
            <person name="Chen H."/>
            <person name="Li W."/>
            <person name="Chen Y."/>
            <person name="Xu X."/>
            <person name="Zhang Y."/>
            <person name="Luo S."/>
            <person name="Chen H."/>
            <person name="Gao J."/>
            <person name="Mao Z."/>
            <person name="Pires J.C."/>
            <person name="Luo M."/>
            <person name="Kudrna D."/>
            <person name="Wing R.A."/>
            <person name="Meyers B.C."/>
            <person name="Yi K."/>
            <person name="Kong H."/>
            <person name="Lavrijsen P."/>
            <person name="Sunseri F."/>
            <person name="Falavigna A."/>
            <person name="Ye Y."/>
            <person name="Leebens-Mack J.H."/>
            <person name="Chen G."/>
        </authorList>
    </citation>
    <scope>NUCLEOTIDE SEQUENCE [LARGE SCALE GENOMIC DNA]</scope>
    <source>
        <strain evidence="7">cv. DH0086</strain>
    </source>
</reference>
<evidence type="ECO:0000256" key="1">
    <source>
        <dbReference type="ARBA" id="ARBA00022630"/>
    </source>
</evidence>